<dbReference type="SUPFAM" id="SSF47413">
    <property type="entry name" value="lambda repressor-like DNA-binding domains"/>
    <property type="match status" value="1"/>
</dbReference>
<dbReference type="Pfam" id="PF17765">
    <property type="entry name" value="MLTR_LBD"/>
    <property type="match status" value="1"/>
</dbReference>
<dbReference type="PROSITE" id="PS50943">
    <property type="entry name" value="HTH_CROC1"/>
    <property type="match status" value="1"/>
</dbReference>
<dbReference type="InterPro" id="IPR041413">
    <property type="entry name" value="MLTR_LBD"/>
</dbReference>
<dbReference type="RefSeq" id="WP_249044265.1">
    <property type="nucleotide sequence ID" value="NZ_JAGIOO010000001.1"/>
</dbReference>
<dbReference type="InterPro" id="IPR001387">
    <property type="entry name" value="Cro/C1-type_HTH"/>
</dbReference>
<accession>A0ABS5ASF7</accession>
<dbReference type="PANTHER" id="PTHR35010">
    <property type="entry name" value="BLL4672 PROTEIN-RELATED"/>
    <property type="match status" value="1"/>
</dbReference>
<dbReference type="PANTHER" id="PTHR35010:SF2">
    <property type="entry name" value="BLL4672 PROTEIN"/>
    <property type="match status" value="1"/>
</dbReference>
<dbReference type="Pfam" id="PF13560">
    <property type="entry name" value="HTH_31"/>
    <property type="match status" value="1"/>
</dbReference>
<proteinExistence type="predicted"/>
<evidence type="ECO:0000259" key="1">
    <source>
        <dbReference type="PROSITE" id="PS50943"/>
    </source>
</evidence>
<protein>
    <submittedName>
        <fullName evidence="2">Transcriptional regulator with XRE-family HTH domain</fullName>
    </submittedName>
</protein>
<reference evidence="2 3" key="1">
    <citation type="submission" date="2021-03" db="EMBL/GenBank/DDBJ databases">
        <title>Sequencing the genomes of 1000 actinobacteria strains.</title>
        <authorList>
            <person name="Klenk H.-P."/>
        </authorList>
    </citation>
    <scope>NUCLEOTIDE SEQUENCE [LARGE SCALE GENOMIC DNA]</scope>
    <source>
        <strain evidence="2 3">DSM 44580</strain>
    </source>
</reference>
<dbReference type="Gene3D" id="3.30.450.180">
    <property type="match status" value="1"/>
</dbReference>
<sequence>MNHRDELARFLRRRRERLSPAEVDLVTAGRRRTPGLRREEVADLAAMSTVYYARLEQGRGPTPGLQVCASLAAALRLTEDERDHLYLLCGHEPPTRGGAGEVRPALLDLLHRLWDRPAQVVNPLGEVLAQNSLAVALVGDLGSAVGHRRSFFWLWFTEPETRWLFPPEDHEELSRLHVADLRATATRQADNPAVREFVQGLLAASEEFTRLWERHEVAVRRAGRKRFVHPGLGLIELDCEVLVSAEGDQRLLVYSARPGTVSHDRLLLLGMD</sequence>
<gene>
    <name evidence="2" type="ORF">JOF53_008366</name>
</gene>
<evidence type="ECO:0000313" key="3">
    <source>
        <dbReference type="Proteomes" id="UP001519363"/>
    </source>
</evidence>
<dbReference type="CDD" id="cd00093">
    <property type="entry name" value="HTH_XRE"/>
    <property type="match status" value="1"/>
</dbReference>
<dbReference type="InterPro" id="IPR010982">
    <property type="entry name" value="Lambda_DNA-bd_dom_sf"/>
</dbReference>
<dbReference type="Proteomes" id="UP001519363">
    <property type="component" value="Unassembled WGS sequence"/>
</dbReference>
<organism evidence="2 3">
    <name type="scientific">Crossiella equi</name>
    <dbReference type="NCBI Taxonomy" id="130796"/>
    <lineage>
        <taxon>Bacteria</taxon>
        <taxon>Bacillati</taxon>
        <taxon>Actinomycetota</taxon>
        <taxon>Actinomycetes</taxon>
        <taxon>Pseudonocardiales</taxon>
        <taxon>Pseudonocardiaceae</taxon>
        <taxon>Crossiella</taxon>
    </lineage>
</organism>
<feature type="domain" description="HTH cro/C1-type" evidence="1">
    <location>
        <begin position="35"/>
        <end position="82"/>
    </location>
</feature>
<dbReference type="SMART" id="SM00530">
    <property type="entry name" value="HTH_XRE"/>
    <property type="match status" value="1"/>
</dbReference>
<dbReference type="Gene3D" id="1.10.260.40">
    <property type="entry name" value="lambda repressor-like DNA-binding domains"/>
    <property type="match status" value="1"/>
</dbReference>
<keyword evidence="3" id="KW-1185">Reference proteome</keyword>
<evidence type="ECO:0000313" key="2">
    <source>
        <dbReference type="EMBL" id="MBP2479494.1"/>
    </source>
</evidence>
<dbReference type="EMBL" id="JAGIOO010000001">
    <property type="protein sequence ID" value="MBP2479494.1"/>
    <property type="molecule type" value="Genomic_DNA"/>
</dbReference>
<name>A0ABS5ASF7_9PSEU</name>
<comment type="caution">
    <text evidence="2">The sequence shown here is derived from an EMBL/GenBank/DDBJ whole genome shotgun (WGS) entry which is preliminary data.</text>
</comment>